<dbReference type="EC" id="1.2.1.3" evidence="5"/>
<dbReference type="Proteomes" id="UP000774699">
    <property type="component" value="Unassembled WGS sequence"/>
</dbReference>
<evidence type="ECO:0000313" key="10">
    <source>
        <dbReference type="EMBL" id="MBM3282354.1"/>
    </source>
</evidence>
<keyword evidence="3 7" id="KW-0560">Oxidoreductase</keyword>
<protein>
    <recommendedName>
        <fullName evidence="5">aldehyde dehydrogenase (NAD(+))</fullName>
        <ecNumber evidence="5">1.2.1.3</ecNumber>
    </recommendedName>
</protein>
<feature type="domain" description="Aldehyde dehydrogenase" evidence="9">
    <location>
        <begin position="12"/>
        <end position="470"/>
    </location>
</feature>
<name>A0A8T4C819_9ARCH</name>
<dbReference type="EMBL" id="VGJJ01000026">
    <property type="protein sequence ID" value="MBM3282354.1"/>
    <property type="molecule type" value="Genomic_DNA"/>
</dbReference>
<dbReference type="FunFam" id="3.40.605.10:FF:000007">
    <property type="entry name" value="NAD/NADP-dependent betaine aldehyde dehydrogenase"/>
    <property type="match status" value="1"/>
</dbReference>
<dbReference type="InterPro" id="IPR029510">
    <property type="entry name" value="Ald_DH_CS_GLU"/>
</dbReference>
<dbReference type="InterPro" id="IPR016161">
    <property type="entry name" value="Ald_DH/histidinol_DH"/>
</dbReference>
<dbReference type="Pfam" id="PF00171">
    <property type="entry name" value="Aldedh"/>
    <property type="match status" value="1"/>
</dbReference>
<evidence type="ECO:0000313" key="11">
    <source>
        <dbReference type="Proteomes" id="UP000774699"/>
    </source>
</evidence>
<evidence type="ECO:0000256" key="6">
    <source>
        <dbReference type="PROSITE-ProRule" id="PRU10007"/>
    </source>
</evidence>
<dbReference type="InterPro" id="IPR044638">
    <property type="entry name" value="ALDH7A1-like"/>
</dbReference>
<feature type="active site" evidence="6">
    <location>
        <position position="246"/>
    </location>
</feature>
<accession>A0A8T4C819</accession>
<evidence type="ECO:0000256" key="1">
    <source>
        <dbReference type="ARBA" id="ARBA00009986"/>
    </source>
</evidence>
<dbReference type="InterPro" id="IPR015590">
    <property type="entry name" value="Aldehyde_DH_dom"/>
</dbReference>
<organism evidence="10 11">
    <name type="scientific">Candidatus Iainarchaeum sp</name>
    <dbReference type="NCBI Taxonomy" id="3101447"/>
    <lineage>
        <taxon>Archaea</taxon>
        <taxon>Candidatus Iainarchaeota</taxon>
        <taxon>Candidatus Iainarchaeia</taxon>
        <taxon>Candidatus Iainarchaeales</taxon>
        <taxon>Candidatus Iainarchaeaceae</taxon>
        <taxon>Candidatus Iainarchaeum</taxon>
    </lineage>
</organism>
<evidence type="ECO:0000256" key="3">
    <source>
        <dbReference type="ARBA" id="ARBA00023002"/>
    </source>
</evidence>
<dbReference type="InterPro" id="IPR016163">
    <property type="entry name" value="Ald_DH_C"/>
</dbReference>
<dbReference type="Gene3D" id="3.40.605.10">
    <property type="entry name" value="Aldehyde Dehydrogenase, Chain A, domain 1"/>
    <property type="match status" value="1"/>
</dbReference>
<evidence type="ECO:0000256" key="5">
    <source>
        <dbReference type="ARBA" id="ARBA00024226"/>
    </source>
</evidence>
<dbReference type="AlphaFoldDB" id="A0A8T4C819"/>
<dbReference type="FunFam" id="3.40.309.10:FF:000005">
    <property type="entry name" value="1-pyrroline-5-carboxylate dehydrogenase 1"/>
    <property type="match status" value="1"/>
</dbReference>
<dbReference type="PROSITE" id="PS00687">
    <property type="entry name" value="ALDEHYDE_DEHYDR_GLU"/>
    <property type="match status" value="1"/>
</dbReference>
<dbReference type="PANTHER" id="PTHR43521:SF1">
    <property type="entry name" value="ALPHA-AMINOADIPIC SEMIALDEHYDE DEHYDROGENASE"/>
    <property type="match status" value="1"/>
</dbReference>
<evidence type="ECO:0000259" key="9">
    <source>
        <dbReference type="Pfam" id="PF00171"/>
    </source>
</evidence>
<dbReference type="InterPro" id="IPR016160">
    <property type="entry name" value="Ald_DH_CS_CYS"/>
</dbReference>
<feature type="coiled-coil region" evidence="8">
    <location>
        <begin position="40"/>
        <end position="97"/>
    </location>
</feature>
<sequence>MAEYLNYIGGKWTRSTSGKTFDSLNPATGKSIGKFQAGNEKDVEKAIDAAEKTLNEWKNTPAPKRGEYLLEIARILRKNKEKLAENMSEEMGKIMKETRGDVQEAIDIFEYMAGEGRRLYGHTTPSELQHKMAFTQRKPVGVVGLITPWNFPMAIPAWKISPALIGGNTIVFKPSSDTPRTAIQLVEIIEEAGVPAGVVNMVTGDAQYVGNTLVKSPRIRGLSFTGSRETGEWITQHAGVKKIGLELGGKNAIIVMDDADLELATNGIIWGAFGTTGQRCTACSRVIVHEKVAKALEEMLVKKTLKLKVGDGRNKNTDVGPLINEKAVEKSIRYASIGRKEGKLLCGGKPLDTAGYFFEPTIFTQVKARATIAQEEIFGPILSIIAVKNLNEAIRVCNSVEYGLSSSIYTNDLTNAMHAIDQIEAGITYVNSSTIGAEVHLPFGGIKKTGNGTREAGIEGIHEFTETKTVYIDYSGKLQKAQGID</sequence>
<dbReference type="Gene3D" id="3.40.309.10">
    <property type="entry name" value="Aldehyde Dehydrogenase, Chain A, domain 2"/>
    <property type="match status" value="1"/>
</dbReference>
<comment type="caution">
    <text evidence="10">The sequence shown here is derived from an EMBL/GenBank/DDBJ whole genome shotgun (WGS) entry which is preliminary data.</text>
</comment>
<evidence type="ECO:0000256" key="4">
    <source>
        <dbReference type="ARBA" id="ARBA00023027"/>
    </source>
</evidence>
<comment type="similarity">
    <text evidence="1 7">Belongs to the aldehyde dehydrogenase family.</text>
</comment>
<keyword evidence="8" id="KW-0175">Coiled coil</keyword>
<comment type="subunit">
    <text evidence="2">Homotetramer.</text>
</comment>
<keyword evidence="4" id="KW-0520">NAD</keyword>
<evidence type="ECO:0000256" key="2">
    <source>
        <dbReference type="ARBA" id="ARBA00011881"/>
    </source>
</evidence>
<evidence type="ECO:0000256" key="7">
    <source>
        <dbReference type="RuleBase" id="RU003345"/>
    </source>
</evidence>
<dbReference type="SUPFAM" id="SSF53720">
    <property type="entry name" value="ALDH-like"/>
    <property type="match status" value="1"/>
</dbReference>
<reference evidence="10" key="1">
    <citation type="submission" date="2019-03" db="EMBL/GenBank/DDBJ databases">
        <title>Lake Tanganyika Metagenome-Assembled Genomes (MAGs).</title>
        <authorList>
            <person name="Tran P."/>
        </authorList>
    </citation>
    <scope>NUCLEOTIDE SEQUENCE</scope>
    <source>
        <strain evidence="10">M_DeepCast_50m_m2_156</strain>
    </source>
</reference>
<gene>
    <name evidence="10" type="ORF">FJY86_03375</name>
</gene>
<dbReference type="InterPro" id="IPR016162">
    <property type="entry name" value="Ald_DH_N"/>
</dbReference>
<dbReference type="GO" id="GO:0004029">
    <property type="term" value="F:aldehyde dehydrogenase (NAD+) activity"/>
    <property type="evidence" value="ECO:0007669"/>
    <property type="project" value="UniProtKB-EC"/>
</dbReference>
<evidence type="ECO:0000256" key="8">
    <source>
        <dbReference type="SAM" id="Coils"/>
    </source>
</evidence>
<dbReference type="PROSITE" id="PS00070">
    <property type="entry name" value="ALDEHYDE_DEHYDR_CYS"/>
    <property type="match status" value="1"/>
</dbReference>
<dbReference type="PANTHER" id="PTHR43521">
    <property type="entry name" value="ALPHA-AMINOADIPIC SEMIALDEHYDE DEHYDROGENASE"/>
    <property type="match status" value="1"/>
</dbReference>
<proteinExistence type="inferred from homology"/>